<comment type="caution">
    <text evidence="1">The sequence shown here is derived from an EMBL/GenBank/DDBJ whole genome shotgun (WGS) entry which is preliminary data.</text>
</comment>
<dbReference type="EMBL" id="QXDC01000004">
    <property type="protein sequence ID" value="RIA37118.1"/>
    <property type="molecule type" value="Genomic_DNA"/>
</dbReference>
<protein>
    <submittedName>
        <fullName evidence="1">Carbonic anhydrase/acetyltransferase-like protein (Isoleucine patch superfamily)</fullName>
    </submittedName>
</protein>
<evidence type="ECO:0000313" key="1">
    <source>
        <dbReference type="EMBL" id="RIA37118.1"/>
    </source>
</evidence>
<dbReference type="InterPro" id="IPR050484">
    <property type="entry name" value="Transf_Hexapept/Carb_Anhydrase"/>
</dbReference>
<dbReference type="InterPro" id="IPR047324">
    <property type="entry name" value="LbH_gamma_CA-like"/>
</dbReference>
<keyword evidence="2" id="KW-1185">Reference proteome</keyword>
<dbReference type="PANTHER" id="PTHR13061:SF29">
    <property type="entry name" value="GAMMA CARBONIC ANHYDRASE-LIKE 1, MITOCHONDRIAL-RELATED"/>
    <property type="match status" value="1"/>
</dbReference>
<dbReference type="GO" id="GO:0016740">
    <property type="term" value="F:transferase activity"/>
    <property type="evidence" value="ECO:0007669"/>
    <property type="project" value="UniProtKB-KW"/>
</dbReference>
<dbReference type="OrthoDB" id="9803036at2"/>
<reference evidence="1 2" key="1">
    <citation type="submission" date="2018-08" db="EMBL/GenBank/DDBJ databases">
        <title>Genomic Encyclopedia of Type Strains, Phase IV (KMG-IV): sequencing the most valuable type-strain genomes for metagenomic binning, comparative biology and taxonomic classification.</title>
        <authorList>
            <person name="Goeker M."/>
        </authorList>
    </citation>
    <scope>NUCLEOTIDE SEQUENCE [LARGE SCALE GENOMIC DNA]</scope>
    <source>
        <strain evidence="1 2">DSM 25527</strain>
    </source>
</reference>
<proteinExistence type="predicted"/>
<sequence>MPLYEIDAKAPQLPADGSSWVAPSADLIGDVQLGREVGIWFGAVIRADNTAIVVGDRTNVQEGAMLHSDPGFPLTLGEDCTIGHHAILHGCTIGDRVLVGMGATVLNGAVIGEDSLIGAGALVTEGKTFPPRSLIVGAPARAVRELTPEMIAQLKGGADHYVARQRHFSGDLRRID</sequence>
<keyword evidence="1" id="KW-0808">Transferase</keyword>
<dbReference type="Pfam" id="PF00132">
    <property type="entry name" value="Hexapep"/>
    <property type="match status" value="1"/>
</dbReference>
<dbReference type="SUPFAM" id="SSF51161">
    <property type="entry name" value="Trimeric LpxA-like enzymes"/>
    <property type="match status" value="1"/>
</dbReference>
<dbReference type="Proteomes" id="UP000266568">
    <property type="component" value="Unassembled WGS sequence"/>
</dbReference>
<organism evidence="1 2">
    <name type="scientific">Hephaestia caeni</name>
    <dbReference type="NCBI Taxonomy" id="645617"/>
    <lineage>
        <taxon>Bacteria</taxon>
        <taxon>Pseudomonadati</taxon>
        <taxon>Pseudomonadota</taxon>
        <taxon>Alphaproteobacteria</taxon>
        <taxon>Sphingomonadales</taxon>
        <taxon>Sphingomonadaceae</taxon>
        <taxon>Hephaestia</taxon>
    </lineage>
</organism>
<name>A0A397NL62_9SPHN</name>
<dbReference type="Gene3D" id="2.160.10.10">
    <property type="entry name" value="Hexapeptide repeat proteins"/>
    <property type="match status" value="1"/>
</dbReference>
<gene>
    <name evidence="1" type="ORF">DFR49_2993</name>
</gene>
<dbReference type="InterPro" id="IPR011004">
    <property type="entry name" value="Trimer_LpxA-like_sf"/>
</dbReference>
<dbReference type="InterPro" id="IPR001451">
    <property type="entry name" value="Hexapep"/>
</dbReference>
<dbReference type="AlphaFoldDB" id="A0A397NL62"/>
<accession>A0A397NL62</accession>
<evidence type="ECO:0000313" key="2">
    <source>
        <dbReference type="Proteomes" id="UP000266568"/>
    </source>
</evidence>
<dbReference type="RefSeq" id="WP_119036493.1">
    <property type="nucleotide sequence ID" value="NZ_QXDC01000004.1"/>
</dbReference>
<dbReference type="PANTHER" id="PTHR13061">
    <property type="entry name" value="DYNACTIN SUBUNIT P25"/>
    <property type="match status" value="1"/>
</dbReference>
<dbReference type="CDD" id="cd04645">
    <property type="entry name" value="LbH_gamma_CA_like"/>
    <property type="match status" value="1"/>
</dbReference>